<reference evidence="1 2" key="1">
    <citation type="submission" date="2023-08" db="EMBL/GenBank/DDBJ databases">
        <title>A Necator americanus chromosomal reference genome.</title>
        <authorList>
            <person name="Ilik V."/>
            <person name="Petrzelkova K.J."/>
            <person name="Pardy F."/>
            <person name="Fuh T."/>
            <person name="Niatou-Singa F.S."/>
            <person name="Gouil Q."/>
            <person name="Baker L."/>
            <person name="Ritchie M.E."/>
            <person name="Jex A.R."/>
            <person name="Gazzola D."/>
            <person name="Li H."/>
            <person name="Toshio Fujiwara R."/>
            <person name="Zhan B."/>
            <person name="Aroian R.V."/>
            <person name="Pafco B."/>
            <person name="Schwarz E.M."/>
        </authorList>
    </citation>
    <scope>NUCLEOTIDE SEQUENCE [LARGE SCALE GENOMIC DNA]</scope>
    <source>
        <strain evidence="1 2">Aroian</strain>
        <tissue evidence="1">Whole animal</tissue>
    </source>
</reference>
<evidence type="ECO:0000313" key="2">
    <source>
        <dbReference type="Proteomes" id="UP001303046"/>
    </source>
</evidence>
<sequence>MCASSKLLNFFSGERAASSGKRENPKVQFHDCMMDVVQQCSPFLQSSNERYSQYPGELFTLLSCCGIHLSRHSFQASESVRRWSSWNIRKLKRVHVSI</sequence>
<protein>
    <submittedName>
        <fullName evidence="1">Uncharacterized protein</fullName>
    </submittedName>
</protein>
<gene>
    <name evidence="1" type="primary">Necator_chrIII.g9938</name>
    <name evidence="1" type="ORF">RB195_009173</name>
</gene>
<organism evidence="1 2">
    <name type="scientific">Necator americanus</name>
    <name type="common">Human hookworm</name>
    <dbReference type="NCBI Taxonomy" id="51031"/>
    <lineage>
        <taxon>Eukaryota</taxon>
        <taxon>Metazoa</taxon>
        <taxon>Ecdysozoa</taxon>
        <taxon>Nematoda</taxon>
        <taxon>Chromadorea</taxon>
        <taxon>Rhabditida</taxon>
        <taxon>Rhabditina</taxon>
        <taxon>Rhabditomorpha</taxon>
        <taxon>Strongyloidea</taxon>
        <taxon>Ancylostomatidae</taxon>
        <taxon>Bunostominae</taxon>
        <taxon>Necator</taxon>
    </lineage>
</organism>
<proteinExistence type="predicted"/>
<dbReference type="Proteomes" id="UP001303046">
    <property type="component" value="Unassembled WGS sequence"/>
</dbReference>
<comment type="caution">
    <text evidence="1">The sequence shown here is derived from an EMBL/GenBank/DDBJ whole genome shotgun (WGS) entry which is preliminary data.</text>
</comment>
<keyword evidence="2" id="KW-1185">Reference proteome</keyword>
<evidence type="ECO:0000313" key="1">
    <source>
        <dbReference type="EMBL" id="KAK6741153.1"/>
    </source>
</evidence>
<accession>A0ABR1CTS7</accession>
<name>A0ABR1CTS7_NECAM</name>
<dbReference type="EMBL" id="JAVFWL010000003">
    <property type="protein sequence ID" value="KAK6741153.1"/>
    <property type="molecule type" value="Genomic_DNA"/>
</dbReference>